<dbReference type="PANTHER" id="PTHR45641">
    <property type="entry name" value="TETRATRICOPEPTIDE REPEAT PROTEIN (AFU_ORTHOLOGUE AFUA_6G03870)"/>
    <property type="match status" value="1"/>
</dbReference>
<dbReference type="InterPro" id="IPR003540">
    <property type="entry name" value="ADP-ribosyltransferase"/>
</dbReference>
<evidence type="ECO:0000256" key="1">
    <source>
        <dbReference type="ARBA" id="ARBA00022737"/>
    </source>
</evidence>
<dbReference type="AlphaFoldDB" id="A0A815RTS6"/>
<comment type="caution">
    <text evidence="4">The sequence shown here is derived from an EMBL/GenBank/DDBJ whole genome shotgun (WGS) entry which is preliminary data.</text>
</comment>
<name>A0A815RTS6_ADIRI</name>
<accession>A0A815RTS6</accession>
<evidence type="ECO:0000256" key="2">
    <source>
        <dbReference type="ARBA" id="ARBA00022803"/>
    </source>
</evidence>
<dbReference type="Gene3D" id="1.25.40.10">
    <property type="entry name" value="Tetratricopeptide repeat domain"/>
    <property type="match status" value="2"/>
</dbReference>
<organism evidence="4 5">
    <name type="scientific">Adineta ricciae</name>
    <name type="common">Rotifer</name>
    <dbReference type="NCBI Taxonomy" id="249248"/>
    <lineage>
        <taxon>Eukaryota</taxon>
        <taxon>Metazoa</taxon>
        <taxon>Spiralia</taxon>
        <taxon>Gnathifera</taxon>
        <taxon>Rotifera</taxon>
        <taxon>Eurotatoria</taxon>
        <taxon>Bdelloidea</taxon>
        <taxon>Adinetida</taxon>
        <taxon>Adinetidae</taxon>
        <taxon>Adineta</taxon>
    </lineage>
</organism>
<dbReference type="SUPFAM" id="SSF48452">
    <property type="entry name" value="TPR-like"/>
    <property type="match status" value="1"/>
</dbReference>
<dbReference type="Proteomes" id="UP000663828">
    <property type="component" value="Unassembled WGS sequence"/>
</dbReference>
<protein>
    <recommendedName>
        <fullName evidence="3">ADP ribosyltransferase domain-containing protein</fullName>
    </recommendedName>
</protein>
<dbReference type="PROSITE" id="PS51996">
    <property type="entry name" value="TR_MART"/>
    <property type="match status" value="1"/>
</dbReference>
<dbReference type="Gene3D" id="3.90.176.10">
    <property type="entry name" value="Toxin ADP-ribosyltransferase, Chain A, domain 1"/>
    <property type="match status" value="1"/>
</dbReference>
<keyword evidence="5" id="KW-1185">Reference proteome</keyword>
<sequence>MLLKSINNDQCSFFDDKDKFINTIQTSDTQQLKTLLILSGQFAKDILNKTVSSSFQHIDEKLPSVIIFCQDYNKYKLLADTNRWFNVVDVCTDHESLKQSILRVLPSLRFNLFPAQKLISTRMLTSSPMTIDDNSYFSYPLFVDLLSTKRSKKKIKNHEMEIQIMVNKCRDFYRGNKSELQRIEEFQRTYTSSKAIEWYTRDSFVYRLINRAFRTEDMSLWYLFRFYCLDLSNELKKLQEKQNISKGFLVYRGQSHLPVSELTKIRDNTGGLISTNGFLSTSKLIDVALNFIISAENTEEFRVVLFEIEIEPFSRNSCIFADIHDYSKHGEHEILFNIGSTFEIINVKDEVNTSSFNENNNSLTHIRMRTTNTKIDETHKCFDPTKLRNENIEIYFGRLLIDLNQYEKAESYFQMMSHILPKNHKDIASVHDHLGHLHLQTTNWRAAYICLNFARNLKQKNHPITHPVFETTFNGLANYYKAIQNYPKALIYYEKALKCHGIHPISIAIIKLNQASIHILMKNYTTALKLRCQAFEILIKTQSTPELAILHYKGIVGDLYLAQQKYSAATQFYKEALESSEKILLIGDLCRVHSTLALIECYRRQMDINKAESMCNEQILFYETHLTRDYSSVAYFKIKQGELYDNDKTKISLQLKLYEEALNILQKNTHLHYEKTIQCLILVAVHLMNYQHEYEIAADRLKSALYLQEKIYPKSHSIIEKTKNLIDQCNNMIYPVKTNETSL</sequence>
<evidence type="ECO:0000313" key="4">
    <source>
        <dbReference type="EMBL" id="CAF1482371.1"/>
    </source>
</evidence>
<keyword evidence="2" id="KW-0802">TPR repeat</keyword>
<evidence type="ECO:0000259" key="3">
    <source>
        <dbReference type="Pfam" id="PF03496"/>
    </source>
</evidence>
<proteinExistence type="predicted"/>
<reference evidence="4" key="1">
    <citation type="submission" date="2021-02" db="EMBL/GenBank/DDBJ databases">
        <authorList>
            <person name="Nowell W R."/>
        </authorList>
    </citation>
    <scope>NUCLEOTIDE SEQUENCE</scope>
</reference>
<dbReference type="Pfam" id="PF03496">
    <property type="entry name" value="ADPrib_exo_Tox"/>
    <property type="match status" value="1"/>
</dbReference>
<gene>
    <name evidence="4" type="ORF">XAT740_LOCUS38605</name>
</gene>
<keyword evidence="1" id="KW-0677">Repeat</keyword>
<dbReference type="SUPFAM" id="SSF56399">
    <property type="entry name" value="ADP-ribosylation"/>
    <property type="match status" value="1"/>
</dbReference>
<dbReference type="SMART" id="SM00028">
    <property type="entry name" value="TPR"/>
    <property type="match status" value="6"/>
</dbReference>
<dbReference type="EMBL" id="CAJNOR010004189">
    <property type="protein sequence ID" value="CAF1482371.1"/>
    <property type="molecule type" value="Genomic_DNA"/>
</dbReference>
<evidence type="ECO:0000313" key="5">
    <source>
        <dbReference type="Proteomes" id="UP000663828"/>
    </source>
</evidence>
<dbReference type="InterPro" id="IPR011990">
    <property type="entry name" value="TPR-like_helical_dom_sf"/>
</dbReference>
<feature type="domain" description="ADP ribosyltransferase" evidence="3">
    <location>
        <begin position="183"/>
        <end position="355"/>
    </location>
</feature>
<dbReference type="InterPro" id="IPR019734">
    <property type="entry name" value="TPR_rpt"/>
</dbReference>